<gene>
    <name evidence="2" type="ORF">D7004_13695</name>
</gene>
<dbReference type="Gene3D" id="3.90.550.10">
    <property type="entry name" value="Spore Coat Polysaccharide Biosynthesis Protein SpsA, Chain A"/>
    <property type="match status" value="1"/>
</dbReference>
<name>A0A3N0BU26_9SPHI</name>
<organism evidence="2 3">
    <name type="scientific">Pedobacter jejuensis</name>
    <dbReference type="NCBI Taxonomy" id="1268550"/>
    <lineage>
        <taxon>Bacteria</taxon>
        <taxon>Pseudomonadati</taxon>
        <taxon>Bacteroidota</taxon>
        <taxon>Sphingobacteriia</taxon>
        <taxon>Sphingobacteriales</taxon>
        <taxon>Sphingobacteriaceae</taxon>
        <taxon>Pedobacter</taxon>
    </lineage>
</organism>
<dbReference type="CDD" id="cd00761">
    <property type="entry name" value="Glyco_tranf_GTA_type"/>
    <property type="match status" value="1"/>
</dbReference>
<reference evidence="2 3" key="1">
    <citation type="submission" date="2018-10" db="EMBL/GenBank/DDBJ databases">
        <title>Genome sequencing of Pedobacter jejuensis TNB23.</title>
        <authorList>
            <person name="Cho Y.-J."/>
            <person name="Cho A."/>
            <person name="Kim O.-S."/>
        </authorList>
    </citation>
    <scope>NUCLEOTIDE SEQUENCE [LARGE SCALE GENOMIC DNA]</scope>
    <source>
        <strain evidence="2 3">TNB23</strain>
    </source>
</reference>
<comment type="caution">
    <text evidence="2">The sequence shown here is derived from an EMBL/GenBank/DDBJ whole genome shotgun (WGS) entry which is preliminary data.</text>
</comment>
<dbReference type="InterPro" id="IPR001173">
    <property type="entry name" value="Glyco_trans_2-like"/>
</dbReference>
<dbReference type="InterPro" id="IPR029044">
    <property type="entry name" value="Nucleotide-diphossugar_trans"/>
</dbReference>
<feature type="domain" description="Glycosyltransferase 2-like" evidence="1">
    <location>
        <begin position="15"/>
        <end position="112"/>
    </location>
</feature>
<evidence type="ECO:0000313" key="3">
    <source>
        <dbReference type="Proteomes" id="UP000274046"/>
    </source>
</evidence>
<sequence>METTTKVAYFDDITLVITHYNRSKSLERLLSELKKANCAFKEIIISDDCSSVEHIDYINSLSNQYDFKLITTPVNKGLGNNLNKGLDAVKTPFTLYIQEDFIPLDNFAQNLENGHSLLMEREDFDVVRFYAYEKYPYLKSYKYGFSEMLFKWWYPGLNKFALYSDHPHLKRSTYFQKFGRYIEGTSGDKTEFGMMMSFIKHGGKAFFFDEHKSVLEQVNSSSEPSTMHRNIWRNSDNFFVRHLRTAYRYVNCYSGLYLRKF</sequence>
<dbReference type="AlphaFoldDB" id="A0A3N0BU26"/>
<evidence type="ECO:0000313" key="2">
    <source>
        <dbReference type="EMBL" id="RNL52593.1"/>
    </source>
</evidence>
<keyword evidence="3" id="KW-1185">Reference proteome</keyword>
<dbReference type="RefSeq" id="WP_123206395.1">
    <property type="nucleotide sequence ID" value="NZ_RBEE01000023.1"/>
</dbReference>
<keyword evidence="2" id="KW-0808">Transferase</keyword>
<dbReference type="OrthoDB" id="744361at2"/>
<dbReference type="Pfam" id="PF00535">
    <property type="entry name" value="Glycos_transf_2"/>
    <property type="match status" value="1"/>
</dbReference>
<dbReference type="Proteomes" id="UP000274046">
    <property type="component" value="Unassembled WGS sequence"/>
</dbReference>
<dbReference type="EMBL" id="RBEE01000023">
    <property type="protein sequence ID" value="RNL52593.1"/>
    <property type="molecule type" value="Genomic_DNA"/>
</dbReference>
<dbReference type="SUPFAM" id="SSF53448">
    <property type="entry name" value="Nucleotide-diphospho-sugar transferases"/>
    <property type="match status" value="1"/>
</dbReference>
<dbReference type="GO" id="GO:0016740">
    <property type="term" value="F:transferase activity"/>
    <property type="evidence" value="ECO:0007669"/>
    <property type="project" value="UniProtKB-KW"/>
</dbReference>
<evidence type="ECO:0000259" key="1">
    <source>
        <dbReference type="Pfam" id="PF00535"/>
    </source>
</evidence>
<accession>A0A3N0BU26</accession>
<proteinExistence type="predicted"/>
<protein>
    <submittedName>
        <fullName evidence="2">Glycosyltransferase family 2 protein</fullName>
    </submittedName>
</protein>